<organism evidence="1 2">
    <name type="scientific">Actinomadura livida</name>
    <dbReference type="NCBI Taxonomy" id="79909"/>
    <lineage>
        <taxon>Bacteria</taxon>
        <taxon>Bacillati</taxon>
        <taxon>Actinomycetota</taxon>
        <taxon>Actinomycetes</taxon>
        <taxon>Streptosporangiales</taxon>
        <taxon>Thermomonosporaceae</taxon>
        <taxon>Actinomadura</taxon>
    </lineage>
</organism>
<proteinExistence type="predicted"/>
<accession>A0ABN1DZ59</accession>
<evidence type="ECO:0000313" key="2">
    <source>
        <dbReference type="Proteomes" id="UP001501427"/>
    </source>
</evidence>
<name>A0ABN1DZ59_9ACTN</name>
<comment type="caution">
    <text evidence="1">The sequence shown here is derived from an EMBL/GenBank/DDBJ whole genome shotgun (WGS) entry which is preliminary data.</text>
</comment>
<dbReference type="EMBL" id="BAAAHD010000016">
    <property type="protein sequence ID" value="GAA0555393.1"/>
    <property type="molecule type" value="Genomic_DNA"/>
</dbReference>
<sequence length="77" mass="9050">MICMRAPQGEEEDSAFEIVRFAINADEEALERDRARDGWVGHPPWLMWFCGEHLALGKELADLHWREAGERLRTDRR</sequence>
<gene>
    <name evidence="1" type="ORF">GCM10009546_16720</name>
</gene>
<dbReference type="Proteomes" id="UP001501427">
    <property type="component" value="Unassembled WGS sequence"/>
</dbReference>
<reference evidence="1 2" key="1">
    <citation type="journal article" date="2019" name="Int. J. Syst. Evol. Microbiol.">
        <title>The Global Catalogue of Microorganisms (GCM) 10K type strain sequencing project: providing services to taxonomists for standard genome sequencing and annotation.</title>
        <authorList>
            <consortium name="The Broad Institute Genomics Platform"/>
            <consortium name="The Broad Institute Genome Sequencing Center for Infectious Disease"/>
            <person name="Wu L."/>
            <person name="Ma J."/>
        </authorList>
    </citation>
    <scope>NUCLEOTIDE SEQUENCE [LARGE SCALE GENOMIC DNA]</scope>
    <source>
        <strain evidence="1 2">JCM 10667</strain>
    </source>
</reference>
<keyword evidence="2" id="KW-1185">Reference proteome</keyword>
<evidence type="ECO:0000313" key="1">
    <source>
        <dbReference type="EMBL" id="GAA0555393.1"/>
    </source>
</evidence>
<protein>
    <submittedName>
        <fullName evidence="1">Uncharacterized protein</fullName>
    </submittedName>
</protein>